<gene>
    <name evidence="1" type="ORF">RJ53_10410</name>
</gene>
<dbReference type="RefSeq" id="WP_211531620.1">
    <property type="nucleotide sequence ID" value="NZ_JWHL01000022.1"/>
</dbReference>
<name>A0A8J8B7N8_9EURY</name>
<dbReference type="AlphaFoldDB" id="A0A8J8B7N8"/>
<keyword evidence="2" id="KW-1185">Reference proteome</keyword>
<evidence type="ECO:0000313" key="2">
    <source>
        <dbReference type="Proteomes" id="UP000730161"/>
    </source>
</evidence>
<dbReference type="Proteomes" id="UP000730161">
    <property type="component" value="Unassembled WGS sequence"/>
</dbReference>
<dbReference type="EMBL" id="JWHL01000022">
    <property type="protein sequence ID" value="MBR1369867.1"/>
    <property type="molecule type" value="Genomic_DNA"/>
</dbReference>
<reference evidence="1" key="1">
    <citation type="submission" date="2014-12" db="EMBL/GenBank/DDBJ databases">
        <authorList>
            <person name="Huang H.-H."/>
            <person name="Chen S.-C."/>
            <person name="Lai M.-C."/>
        </authorList>
    </citation>
    <scope>NUCLEOTIDE SEQUENCE</scope>
    <source>
        <strain evidence="1">K1F9705b</strain>
    </source>
</reference>
<protein>
    <submittedName>
        <fullName evidence="1">Uncharacterized protein</fullName>
    </submittedName>
</protein>
<proteinExistence type="predicted"/>
<sequence>MIEINLIKLKDTATPEDVLRVARMLEDFGTEVIMVSHLKKWLIAPLDQQMAVEVRKLRTVELLGGITLSEPHIPVIQSSEK</sequence>
<evidence type="ECO:0000313" key="1">
    <source>
        <dbReference type="EMBL" id="MBR1369867.1"/>
    </source>
</evidence>
<organism evidence="1 2">
    <name type="scientific">Methanocalculus chunghsingensis</name>
    <dbReference type="NCBI Taxonomy" id="156457"/>
    <lineage>
        <taxon>Archaea</taxon>
        <taxon>Methanobacteriati</taxon>
        <taxon>Methanobacteriota</taxon>
        <taxon>Stenosarchaea group</taxon>
        <taxon>Methanomicrobia</taxon>
        <taxon>Methanomicrobiales</taxon>
        <taxon>Methanocalculaceae</taxon>
        <taxon>Methanocalculus</taxon>
    </lineage>
</organism>
<comment type="caution">
    <text evidence="1">The sequence shown here is derived from an EMBL/GenBank/DDBJ whole genome shotgun (WGS) entry which is preliminary data.</text>
</comment>
<accession>A0A8J8B7N8</accession>